<feature type="domain" description="Acyltransferase MbtK/IucB-like conserved" evidence="2">
    <location>
        <begin position="253"/>
        <end position="299"/>
    </location>
</feature>
<dbReference type="EMBL" id="KV448251">
    <property type="protein sequence ID" value="OAX39395.1"/>
    <property type="molecule type" value="Genomic_DNA"/>
</dbReference>
<dbReference type="GO" id="GO:0016410">
    <property type="term" value="F:N-acyltransferase activity"/>
    <property type="evidence" value="ECO:0007669"/>
    <property type="project" value="TreeGrafter"/>
</dbReference>
<dbReference type="PANTHER" id="PTHR31438:SF1">
    <property type="entry name" value="LYSINE N-ACYLTRANSFERASE C17G9.06C-RELATED"/>
    <property type="match status" value="1"/>
</dbReference>
<evidence type="ECO:0000259" key="2">
    <source>
        <dbReference type="SMART" id="SM01006"/>
    </source>
</evidence>
<organism evidence="3 4">
    <name type="scientific">Rhizopogon vinicolor AM-OR11-026</name>
    <dbReference type="NCBI Taxonomy" id="1314800"/>
    <lineage>
        <taxon>Eukaryota</taxon>
        <taxon>Fungi</taxon>
        <taxon>Dikarya</taxon>
        <taxon>Basidiomycota</taxon>
        <taxon>Agaricomycotina</taxon>
        <taxon>Agaricomycetes</taxon>
        <taxon>Agaricomycetidae</taxon>
        <taxon>Boletales</taxon>
        <taxon>Suillineae</taxon>
        <taxon>Rhizopogonaceae</taxon>
        <taxon>Rhizopogon</taxon>
    </lineage>
</organism>
<dbReference type="Gene3D" id="3.40.630.30">
    <property type="match status" value="1"/>
</dbReference>
<accession>A0A1B7N3H4</accession>
<dbReference type="InterPro" id="IPR019432">
    <property type="entry name" value="Acyltransferase_MbtK/IucB-like"/>
</dbReference>
<dbReference type="AlphaFoldDB" id="A0A1B7N3H4"/>
<dbReference type="SMART" id="SM01006">
    <property type="entry name" value="AlcB"/>
    <property type="match status" value="1"/>
</dbReference>
<keyword evidence="4" id="KW-1185">Reference proteome</keyword>
<evidence type="ECO:0000256" key="1">
    <source>
        <dbReference type="ARBA" id="ARBA00009893"/>
    </source>
</evidence>
<dbReference type="Pfam" id="PF13523">
    <property type="entry name" value="Acetyltransf_8"/>
    <property type="match status" value="1"/>
</dbReference>
<comment type="similarity">
    <text evidence="1">Belongs to the lysine N-acyltransferase MbtK family.</text>
</comment>
<dbReference type="InterPro" id="IPR016181">
    <property type="entry name" value="Acyl_CoA_acyltransferase"/>
</dbReference>
<name>A0A1B7N3H4_9AGAM</name>
<protein>
    <recommendedName>
        <fullName evidence="2">Acyltransferase MbtK/IucB-like conserved domain-containing protein</fullName>
    </recommendedName>
</protein>
<evidence type="ECO:0000313" key="3">
    <source>
        <dbReference type="EMBL" id="OAX39395.1"/>
    </source>
</evidence>
<gene>
    <name evidence="3" type="ORF">K503DRAFT_849539</name>
</gene>
<dbReference type="Proteomes" id="UP000092154">
    <property type="component" value="Unassembled WGS sequence"/>
</dbReference>
<dbReference type="STRING" id="1314800.A0A1B7N3H4"/>
<sequence>MIPAARCLSVIHDALTDKSVSADQEVGDFILPDGAVMTIRPTSLTTTAKSVHIDGRVACEYRVLDRTAQLVISSVGTQFEHSASHVPGFPVIEILLPSSSLSQTPGCDISLKDMWAIVYALFTLYHVQETIPVLLSQQINNSDELRSYLLQSGLGRTAHAPTTSEEIYLHRATFWQGAGARGYHTRGWLPPSSTSTFTVTHFPSIQSFTRTPTVIAAHPLRPPKPNPGEVLFRRYCPSIGETLEFTYFDPGSESNTSDHLAAFHRWHNSERVNAGWGERGSLENHRAYVKDVINDPAVLPVIMSWNGEYMGYAEITYLKENHVAAYIPGGPGDWDRGLHILVGEDKFRGPHRSKLWHCALIHYCFLADPRTENVMSEPKATNTAILNLELNSGMHFVTMFDFPYKRSMLSCTTRERFFKLDVL</sequence>
<dbReference type="SUPFAM" id="SSF55729">
    <property type="entry name" value="Acyl-CoA N-acyltransferases (Nat)"/>
    <property type="match status" value="1"/>
</dbReference>
<dbReference type="GO" id="GO:0019290">
    <property type="term" value="P:siderophore biosynthetic process"/>
    <property type="evidence" value="ECO:0007669"/>
    <property type="project" value="InterPro"/>
</dbReference>
<proteinExistence type="inferred from homology"/>
<reference evidence="3 4" key="1">
    <citation type="submission" date="2016-06" db="EMBL/GenBank/DDBJ databases">
        <title>Comparative genomics of the ectomycorrhizal sister species Rhizopogon vinicolor and Rhizopogon vesiculosus (Basidiomycota: Boletales) reveals a divergence of the mating type B locus.</title>
        <authorList>
            <consortium name="DOE Joint Genome Institute"/>
            <person name="Mujic A.B."/>
            <person name="Kuo A."/>
            <person name="Tritt A."/>
            <person name="Lipzen A."/>
            <person name="Chen C."/>
            <person name="Johnson J."/>
            <person name="Sharma A."/>
            <person name="Barry K."/>
            <person name="Grigoriev I.V."/>
            <person name="Spatafora J.W."/>
        </authorList>
    </citation>
    <scope>NUCLEOTIDE SEQUENCE [LARGE SCALE GENOMIC DNA]</scope>
    <source>
        <strain evidence="3 4">AM-OR11-026</strain>
    </source>
</reference>
<dbReference type="PANTHER" id="PTHR31438">
    <property type="entry name" value="LYSINE N-ACYLTRANSFERASE C17G9.06C-RELATED"/>
    <property type="match status" value="1"/>
</dbReference>
<evidence type="ECO:0000313" key="4">
    <source>
        <dbReference type="Proteomes" id="UP000092154"/>
    </source>
</evidence>
<dbReference type="OrthoDB" id="4250781at2759"/>
<dbReference type="InParanoid" id="A0A1B7N3H4"/>